<dbReference type="EMBL" id="GIDH01001260">
    <property type="protein sequence ID" value="NOV53203.1"/>
    <property type="molecule type" value="Transcribed_RNA"/>
</dbReference>
<dbReference type="InterPro" id="IPR002995">
    <property type="entry name" value="Surf4"/>
</dbReference>
<evidence type="ECO:0000256" key="3">
    <source>
        <dbReference type="ARBA" id="ARBA00022692"/>
    </source>
</evidence>
<evidence type="ECO:0000256" key="2">
    <source>
        <dbReference type="ARBA" id="ARBA00006945"/>
    </source>
</evidence>
<reference evidence="7" key="1">
    <citation type="submission" date="2019-12" db="EMBL/GenBank/DDBJ databases">
        <title>The sialotranscriptome of the gopher-tortoise tick, Amblyomma tuberculatum.</title>
        <authorList>
            <person name="Karim S."/>
            <person name="Andersen J."/>
            <person name="Kumar D."/>
            <person name="Adamson S."/>
            <person name="Ennen J."/>
            <person name="Qualis C.P."/>
            <person name="Ribeiro J.M.C."/>
        </authorList>
    </citation>
    <scope>NUCLEOTIDE SEQUENCE</scope>
    <source>
        <strain evidence="7">Removed</strain>
        <tissue evidence="7">Salivary glands</tissue>
    </source>
</reference>
<keyword evidence="4 6" id="KW-1133">Transmembrane helix</keyword>
<evidence type="ECO:0000256" key="6">
    <source>
        <dbReference type="SAM" id="Phobius"/>
    </source>
</evidence>
<dbReference type="Pfam" id="PF02077">
    <property type="entry name" value="SURF4"/>
    <property type="match status" value="1"/>
</dbReference>
<evidence type="ECO:0000256" key="5">
    <source>
        <dbReference type="ARBA" id="ARBA00023136"/>
    </source>
</evidence>
<comment type="similarity">
    <text evidence="2">Belongs to the SURF4 family.</text>
</comment>
<evidence type="ECO:0000256" key="1">
    <source>
        <dbReference type="ARBA" id="ARBA00004141"/>
    </source>
</evidence>
<evidence type="ECO:0000256" key="4">
    <source>
        <dbReference type="ARBA" id="ARBA00022989"/>
    </source>
</evidence>
<feature type="transmembrane region" description="Helical" evidence="6">
    <location>
        <begin position="12"/>
        <end position="32"/>
    </location>
</feature>
<comment type="subcellular location">
    <subcellularLocation>
        <location evidence="1">Membrane</location>
        <topology evidence="1">Multi-pass membrane protein</topology>
    </subcellularLocation>
</comment>
<dbReference type="GO" id="GO:0016020">
    <property type="term" value="C:membrane"/>
    <property type="evidence" value="ECO:0007669"/>
    <property type="project" value="UniProtKB-SubCell"/>
</dbReference>
<accession>A0A6M2E4H7</accession>
<name>A0A6M2E4H7_9ACAR</name>
<dbReference type="AlphaFoldDB" id="A0A6M2E4H7"/>
<protein>
    <submittedName>
        <fullName evidence="7">Putative secreted protein</fullName>
    </submittedName>
</protein>
<proteinExistence type="inferred from homology"/>
<evidence type="ECO:0000313" key="7">
    <source>
        <dbReference type="EMBL" id="NOV53203.1"/>
    </source>
</evidence>
<sequence>MVLVTVGYKTKLCALALVLWLTAVNVWVNAWWSVPSYKPMRDFLKYDFFQTMSVIGGSAHGCLSRPWRGVPGRAQEALVEAIVLRTLWPRLAPEILACSPSLIPRYVRNAESVAAGSSHQKLCCCCCRCCIFISCFYSSSMAVILWQAFTGCRWQFSSAGK</sequence>
<keyword evidence="3 6" id="KW-0812">Transmembrane</keyword>
<organism evidence="7">
    <name type="scientific">Amblyomma tuberculatum</name>
    <dbReference type="NCBI Taxonomy" id="48802"/>
    <lineage>
        <taxon>Eukaryota</taxon>
        <taxon>Metazoa</taxon>
        <taxon>Ecdysozoa</taxon>
        <taxon>Arthropoda</taxon>
        <taxon>Chelicerata</taxon>
        <taxon>Arachnida</taxon>
        <taxon>Acari</taxon>
        <taxon>Parasitiformes</taxon>
        <taxon>Ixodida</taxon>
        <taxon>Ixodoidea</taxon>
        <taxon>Ixodidae</taxon>
        <taxon>Amblyomminae</taxon>
        <taxon>Amblyomma</taxon>
    </lineage>
</organism>
<keyword evidence="5 6" id="KW-0472">Membrane</keyword>